<dbReference type="PROSITE" id="PS00659">
    <property type="entry name" value="GLYCOSYL_HYDROL_F5"/>
    <property type="match status" value="1"/>
</dbReference>
<dbReference type="InterPro" id="IPR017853">
    <property type="entry name" value="GH"/>
</dbReference>
<dbReference type="EMBL" id="JAVDXO010000002">
    <property type="protein sequence ID" value="MDR7305632.1"/>
    <property type="molecule type" value="Genomic_DNA"/>
</dbReference>
<dbReference type="Proteomes" id="UP001268089">
    <property type="component" value="Unassembled WGS sequence"/>
</dbReference>
<keyword evidence="7" id="KW-1185">Reference proteome</keyword>
<gene>
    <name evidence="6" type="ORF">J2X15_000910</name>
</gene>
<evidence type="ECO:0000256" key="3">
    <source>
        <dbReference type="ARBA" id="ARBA00023295"/>
    </source>
</evidence>
<evidence type="ECO:0000313" key="7">
    <source>
        <dbReference type="Proteomes" id="UP001268089"/>
    </source>
</evidence>
<dbReference type="GO" id="GO:0008810">
    <property type="term" value="F:cellulase activity"/>
    <property type="evidence" value="ECO:0007669"/>
    <property type="project" value="UniProtKB-EC"/>
</dbReference>
<reference evidence="6 7" key="1">
    <citation type="submission" date="2023-07" db="EMBL/GenBank/DDBJ databases">
        <title>Sorghum-associated microbial communities from plants grown in Nebraska, USA.</title>
        <authorList>
            <person name="Schachtman D."/>
        </authorList>
    </citation>
    <scope>NUCLEOTIDE SEQUENCE [LARGE SCALE GENOMIC DNA]</scope>
    <source>
        <strain evidence="6 7">BE308</strain>
    </source>
</reference>
<comment type="caution">
    <text evidence="6">The sequence shown here is derived from an EMBL/GenBank/DDBJ whole genome shotgun (WGS) entry which is preliminary data.</text>
</comment>
<protein>
    <submittedName>
        <fullName evidence="6">Endoglucanase</fullName>
        <ecNumber evidence="6">3.2.1.4</ecNumber>
    </submittedName>
</protein>
<dbReference type="InterPro" id="IPR050386">
    <property type="entry name" value="Glycosyl_hydrolase_5"/>
</dbReference>
<sequence length="329" mass="36741">MQASSQQSCISVTPETCAIAQALGRGINFGNMLEAPREGDWGVRLDPAYIDIVAQDFKTARVPVRWTNHASADGNATIDEVFATRVDKAIDALLAKGMYVILNVHHYNQLFGDALAPNEFAVDPTVLETRLINIWTQLALRYKNRSPKLLFELLNEPHGKLSSDAWNSLSVKLLRAVRETNPTRTVMIGPTSWNHPKDLIKLRLPADRNLIVPIHTYDPYNFTHQGLSWMPQFPKGAQCCDALQTKTIKDVFLVATQWNASIGVPLHLGEFGSFKAGDLASRATYTRLARTTAEVAGINWTYWEFASDFGIYSPQTQTWITPLRSALLD</sequence>
<dbReference type="PANTHER" id="PTHR31297:SF17">
    <property type="entry name" value="ENDOGLUCANASE"/>
    <property type="match status" value="1"/>
</dbReference>
<dbReference type="RefSeq" id="WP_310339847.1">
    <property type="nucleotide sequence ID" value="NZ_JAVDXO010000002.1"/>
</dbReference>
<evidence type="ECO:0000259" key="5">
    <source>
        <dbReference type="Pfam" id="PF00150"/>
    </source>
</evidence>
<keyword evidence="1" id="KW-0732">Signal</keyword>
<evidence type="ECO:0000313" key="6">
    <source>
        <dbReference type="EMBL" id="MDR7305632.1"/>
    </source>
</evidence>
<evidence type="ECO:0000256" key="2">
    <source>
        <dbReference type="ARBA" id="ARBA00022801"/>
    </source>
</evidence>
<dbReference type="Pfam" id="PF00150">
    <property type="entry name" value="Cellulase"/>
    <property type="match status" value="1"/>
</dbReference>
<dbReference type="SUPFAM" id="SSF51445">
    <property type="entry name" value="(Trans)glycosidases"/>
    <property type="match status" value="1"/>
</dbReference>
<comment type="similarity">
    <text evidence="4">Belongs to the glycosyl hydrolase 5 (cellulase A) family.</text>
</comment>
<accession>A0ABU1ZJB2</accession>
<proteinExistence type="inferred from homology"/>
<evidence type="ECO:0000256" key="1">
    <source>
        <dbReference type="ARBA" id="ARBA00022729"/>
    </source>
</evidence>
<keyword evidence="3 4" id="KW-0326">Glycosidase</keyword>
<name>A0ABU1ZJB2_9BURK</name>
<dbReference type="InterPro" id="IPR001547">
    <property type="entry name" value="Glyco_hydro_5"/>
</dbReference>
<dbReference type="Gene3D" id="3.20.20.80">
    <property type="entry name" value="Glycosidases"/>
    <property type="match status" value="1"/>
</dbReference>
<dbReference type="InterPro" id="IPR018087">
    <property type="entry name" value="Glyco_hydro_5_CS"/>
</dbReference>
<evidence type="ECO:0000256" key="4">
    <source>
        <dbReference type="RuleBase" id="RU361153"/>
    </source>
</evidence>
<feature type="domain" description="Glycoside hydrolase family 5" evidence="5">
    <location>
        <begin position="51"/>
        <end position="305"/>
    </location>
</feature>
<dbReference type="PANTHER" id="PTHR31297">
    <property type="entry name" value="GLUCAN ENDO-1,6-BETA-GLUCOSIDASE B"/>
    <property type="match status" value="1"/>
</dbReference>
<dbReference type="EC" id="3.2.1.4" evidence="6"/>
<organism evidence="6 7">
    <name type="scientific">Rhodoferax saidenbachensis</name>
    <dbReference type="NCBI Taxonomy" id="1484693"/>
    <lineage>
        <taxon>Bacteria</taxon>
        <taxon>Pseudomonadati</taxon>
        <taxon>Pseudomonadota</taxon>
        <taxon>Betaproteobacteria</taxon>
        <taxon>Burkholderiales</taxon>
        <taxon>Comamonadaceae</taxon>
        <taxon>Rhodoferax</taxon>
    </lineage>
</organism>
<keyword evidence="2 4" id="KW-0378">Hydrolase</keyword>